<dbReference type="EMBL" id="AEAI01000586">
    <property type="protein sequence ID" value="EGH43037.1"/>
    <property type="molecule type" value="Genomic_DNA"/>
</dbReference>
<comment type="caution">
    <text evidence="1">The sequence shown here is derived from an EMBL/GenBank/DDBJ whole genome shotgun (WGS) entry which is preliminary data.</text>
</comment>
<evidence type="ECO:0000313" key="2">
    <source>
        <dbReference type="Proteomes" id="UP000004986"/>
    </source>
</evidence>
<evidence type="ECO:0000313" key="1">
    <source>
        <dbReference type="EMBL" id="EGH43037.1"/>
    </source>
</evidence>
<feature type="non-terminal residue" evidence="1">
    <location>
        <position position="1"/>
    </location>
</feature>
<proteinExistence type="predicted"/>
<dbReference type="Proteomes" id="UP000004986">
    <property type="component" value="Unassembled WGS sequence"/>
</dbReference>
<dbReference type="AlphaFoldDB" id="F3G7I7"/>
<accession>F3G7I7</accession>
<gene>
    <name evidence="1" type="ORF">PSYPI_11804</name>
</gene>
<reference evidence="1 2" key="1">
    <citation type="journal article" date="2011" name="PLoS Pathog.">
        <title>Dynamic evolution of pathogenicity revealed by sequencing and comparative genomics of 19 Pseudomonas syringae isolates.</title>
        <authorList>
            <person name="Baltrus D.A."/>
            <person name="Nishimura M.T."/>
            <person name="Romanchuk A."/>
            <person name="Chang J.H."/>
            <person name="Mukhtar M.S."/>
            <person name="Cherkis K."/>
            <person name="Roach J."/>
            <person name="Grant S.R."/>
            <person name="Jones C.D."/>
            <person name="Dangl J.L."/>
        </authorList>
    </citation>
    <scope>NUCLEOTIDE SEQUENCE [LARGE SCALE GENOMIC DNA]</scope>
    <source>
        <strain evidence="1 2">1704B</strain>
    </source>
</reference>
<keyword evidence="2" id="KW-1185">Reference proteome</keyword>
<dbReference type="HOGENOM" id="CLU_2474335_0_0_6"/>
<organism evidence="1 2">
    <name type="scientific">Pseudomonas syringae pv. pisi str. 1704B</name>
    <dbReference type="NCBI Taxonomy" id="629263"/>
    <lineage>
        <taxon>Bacteria</taxon>
        <taxon>Pseudomonadati</taxon>
        <taxon>Pseudomonadota</taxon>
        <taxon>Gammaproteobacteria</taxon>
        <taxon>Pseudomonadales</taxon>
        <taxon>Pseudomonadaceae</taxon>
        <taxon>Pseudomonas</taxon>
        <taxon>Pseudomonas syringae</taxon>
    </lineage>
</organism>
<protein>
    <submittedName>
        <fullName evidence="1">Uncharacterized protein</fullName>
    </submittedName>
</protein>
<name>F3G7I7_PSESJ</name>
<sequence length="87" mass="9348">GNDAVAIGQDHGEIHRTVKDCTLACLAADGCGSKGIRCGFYAGFFKHSAQVHDLRFKLFSCQVFQSASRSHVMFGMGGHLPVACFAR</sequence>